<comment type="caution">
    <text evidence="1">The sequence shown here is derived from an EMBL/GenBank/DDBJ whole genome shotgun (WGS) entry which is preliminary data.</text>
</comment>
<evidence type="ECO:0000313" key="2">
    <source>
        <dbReference type="Proteomes" id="UP001367508"/>
    </source>
</evidence>
<dbReference type="EMBL" id="JAYMYQ010000003">
    <property type="protein sequence ID" value="KAK7343867.1"/>
    <property type="molecule type" value="Genomic_DNA"/>
</dbReference>
<name>A0AAN9M204_CANGL</name>
<proteinExistence type="predicted"/>
<protein>
    <submittedName>
        <fullName evidence="1">Uncharacterized protein</fullName>
    </submittedName>
</protein>
<accession>A0AAN9M204</accession>
<gene>
    <name evidence="1" type="ORF">VNO77_12954</name>
</gene>
<sequence>MVQLNKNLNSFEDNTIAIGLLIKPYALSMYVNPLDALEGDVIGWLRSKGQGSISSEGASQCFFAGKNETKHKYYFLLLCSAIVLYISDRNLVRERILKEMK</sequence>
<evidence type="ECO:0000313" key="1">
    <source>
        <dbReference type="EMBL" id="KAK7343867.1"/>
    </source>
</evidence>
<organism evidence="1 2">
    <name type="scientific">Canavalia gladiata</name>
    <name type="common">Sword bean</name>
    <name type="synonym">Dolichos gladiatus</name>
    <dbReference type="NCBI Taxonomy" id="3824"/>
    <lineage>
        <taxon>Eukaryota</taxon>
        <taxon>Viridiplantae</taxon>
        <taxon>Streptophyta</taxon>
        <taxon>Embryophyta</taxon>
        <taxon>Tracheophyta</taxon>
        <taxon>Spermatophyta</taxon>
        <taxon>Magnoliopsida</taxon>
        <taxon>eudicotyledons</taxon>
        <taxon>Gunneridae</taxon>
        <taxon>Pentapetalae</taxon>
        <taxon>rosids</taxon>
        <taxon>fabids</taxon>
        <taxon>Fabales</taxon>
        <taxon>Fabaceae</taxon>
        <taxon>Papilionoideae</taxon>
        <taxon>50 kb inversion clade</taxon>
        <taxon>NPAAA clade</taxon>
        <taxon>indigoferoid/millettioid clade</taxon>
        <taxon>Phaseoleae</taxon>
        <taxon>Canavalia</taxon>
    </lineage>
</organism>
<keyword evidence="2" id="KW-1185">Reference proteome</keyword>
<dbReference type="Proteomes" id="UP001367508">
    <property type="component" value="Unassembled WGS sequence"/>
</dbReference>
<reference evidence="1 2" key="1">
    <citation type="submission" date="2024-01" db="EMBL/GenBank/DDBJ databases">
        <title>The genomes of 5 underutilized Papilionoideae crops provide insights into root nodulation and disease resistanc.</title>
        <authorList>
            <person name="Jiang F."/>
        </authorList>
    </citation>
    <scope>NUCLEOTIDE SEQUENCE [LARGE SCALE GENOMIC DNA]</scope>
    <source>
        <strain evidence="1">LVBAO_FW01</strain>
        <tissue evidence="1">Leaves</tissue>
    </source>
</reference>
<dbReference type="AlphaFoldDB" id="A0AAN9M204"/>